<dbReference type="CDD" id="cd03496">
    <property type="entry name" value="SQR_TypeC_CybS"/>
    <property type="match status" value="1"/>
</dbReference>
<dbReference type="PANTHER" id="PTHR13337">
    <property type="entry name" value="SUCCINATE DEHYDROGENASE"/>
    <property type="match status" value="1"/>
</dbReference>
<evidence type="ECO:0000256" key="6">
    <source>
        <dbReference type="ARBA" id="ARBA00022946"/>
    </source>
</evidence>
<protein>
    <recommendedName>
        <fullName evidence="12">Succinate dehydrogenase [ubiquinone] cytochrome b small subunit</fullName>
    </recommendedName>
</protein>
<dbReference type="InterPro" id="IPR034804">
    <property type="entry name" value="SQR/QFR_C/D"/>
</dbReference>
<dbReference type="OrthoDB" id="18577at2759"/>
<name>A0A409W2Y6_9AGAR</name>
<comment type="similarity">
    <text evidence="2 12">Belongs to the CybS family.</text>
</comment>
<dbReference type="InterPro" id="IPR007992">
    <property type="entry name" value="CybS"/>
</dbReference>
<dbReference type="GO" id="GO:0005743">
    <property type="term" value="C:mitochondrial inner membrane"/>
    <property type="evidence" value="ECO:0007669"/>
    <property type="project" value="UniProtKB-SubCell"/>
</dbReference>
<dbReference type="FunCoup" id="A0A409W2Y6">
    <property type="interactions" value="160"/>
</dbReference>
<evidence type="ECO:0000256" key="3">
    <source>
        <dbReference type="ARBA" id="ARBA00022448"/>
    </source>
</evidence>
<dbReference type="Gene3D" id="1.20.1300.10">
    <property type="entry name" value="Fumarate reductase/succinate dehydrogenase, transmembrane subunit"/>
    <property type="match status" value="1"/>
</dbReference>
<evidence type="ECO:0000256" key="12">
    <source>
        <dbReference type="RuleBase" id="RU364031"/>
    </source>
</evidence>
<dbReference type="AlphaFoldDB" id="A0A409W2Y6"/>
<evidence type="ECO:0000256" key="4">
    <source>
        <dbReference type="ARBA" id="ARBA00022692"/>
    </source>
</evidence>
<keyword evidence="6 12" id="KW-0809">Transit peptide</keyword>
<accession>A0A409W2Y6</accession>
<dbReference type="Proteomes" id="UP000284842">
    <property type="component" value="Unassembled WGS sequence"/>
</dbReference>
<keyword evidence="4" id="KW-0812">Transmembrane</keyword>
<evidence type="ECO:0000256" key="11">
    <source>
        <dbReference type="PIRSR" id="PIRSR607992-2"/>
    </source>
</evidence>
<dbReference type="GO" id="GO:0048039">
    <property type="term" value="F:ubiquinone binding"/>
    <property type="evidence" value="ECO:0007669"/>
    <property type="project" value="TreeGrafter"/>
</dbReference>
<gene>
    <name evidence="13" type="ORF">CVT24_001491</name>
</gene>
<organism evidence="13 14">
    <name type="scientific">Panaeolus cyanescens</name>
    <dbReference type="NCBI Taxonomy" id="181874"/>
    <lineage>
        <taxon>Eukaryota</taxon>
        <taxon>Fungi</taxon>
        <taxon>Dikarya</taxon>
        <taxon>Basidiomycota</taxon>
        <taxon>Agaricomycotina</taxon>
        <taxon>Agaricomycetes</taxon>
        <taxon>Agaricomycetidae</taxon>
        <taxon>Agaricales</taxon>
        <taxon>Agaricineae</taxon>
        <taxon>Galeropsidaceae</taxon>
        <taxon>Panaeolus</taxon>
    </lineage>
</organism>
<comment type="subcellular location">
    <subcellularLocation>
        <location evidence="1 12">Mitochondrion inner membrane</location>
        <topology evidence="1 12">Multi-pass membrane protein</topology>
    </subcellularLocation>
</comment>
<dbReference type="GO" id="GO:0006121">
    <property type="term" value="P:mitochondrial electron transport, succinate to ubiquinone"/>
    <property type="evidence" value="ECO:0007669"/>
    <property type="project" value="TreeGrafter"/>
</dbReference>
<evidence type="ECO:0000256" key="8">
    <source>
        <dbReference type="ARBA" id="ARBA00023128"/>
    </source>
</evidence>
<dbReference type="InParanoid" id="A0A409W2Y6"/>
<evidence type="ECO:0000313" key="14">
    <source>
        <dbReference type="Proteomes" id="UP000284842"/>
    </source>
</evidence>
<sequence>MSSSLVLRSAIPRAVARRLAVRSATQARFESTDAKYAYVPGGPILPGTVNDPTPFPAPNRAHGSYHWAFERLLSAGLVPLTAAAFVTSGTNYPVLDGILGISLVMHSHIGFDSMLVDYLHPRKFPVIGRVMTWTLRTATVATLVGIYQFNTNDIGLTELIAKAWTA</sequence>
<dbReference type="STRING" id="181874.A0A409W2Y6"/>
<proteinExistence type="inferred from homology"/>
<keyword evidence="7" id="KW-1133">Transmembrane helix</keyword>
<comment type="caution">
    <text evidence="13">The sequence shown here is derived from an EMBL/GenBank/DDBJ whole genome shotgun (WGS) entry which is preliminary data.</text>
</comment>
<dbReference type="PANTHER" id="PTHR13337:SF2">
    <property type="entry name" value="SUCCINATE DEHYDROGENASE [UBIQUINONE] CYTOCHROME B SMALL SUBUNIT, MITOCHONDRIAL"/>
    <property type="match status" value="1"/>
</dbReference>
<evidence type="ECO:0000256" key="7">
    <source>
        <dbReference type="ARBA" id="ARBA00022989"/>
    </source>
</evidence>
<evidence type="ECO:0000256" key="10">
    <source>
        <dbReference type="PIRSR" id="PIRSR607992-1"/>
    </source>
</evidence>
<reference evidence="13 14" key="1">
    <citation type="journal article" date="2018" name="Evol. Lett.">
        <title>Horizontal gene cluster transfer increased hallucinogenic mushroom diversity.</title>
        <authorList>
            <person name="Reynolds H.T."/>
            <person name="Vijayakumar V."/>
            <person name="Gluck-Thaler E."/>
            <person name="Korotkin H.B."/>
            <person name="Matheny P.B."/>
            <person name="Slot J.C."/>
        </authorList>
    </citation>
    <scope>NUCLEOTIDE SEQUENCE [LARGE SCALE GENOMIC DNA]</scope>
    <source>
        <strain evidence="13 14">2629</strain>
    </source>
</reference>
<dbReference type="GO" id="GO:0046872">
    <property type="term" value="F:metal ion binding"/>
    <property type="evidence" value="ECO:0007669"/>
    <property type="project" value="UniProtKB-KW"/>
</dbReference>
<evidence type="ECO:0000313" key="13">
    <source>
        <dbReference type="EMBL" id="PPQ72894.1"/>
    </source>
</evidence>
<keyword evidence="11" id="KW-0408">Iron</keyword>
<dbReference type="SUPFAM" id="SSF81343">
    <property type="entry name" value="Fumarate reductase respiratory complex transmembrane subunits"/>
    <property type="match status" value="1"/>
</dbReference>
<keyword evidence="9 12" id="KW-0472">Membrane</keyword>
<dbReference type="Pfam" id="PF05328">
    <property type="entry name" value="CybS"/>
    <property type="match status" value="1"/>
</dbReference>
<feature type="binding site" description="axial binding residue" evidence="11">
    <location>
        <position position="106"/>
    </location>
    <ligand>
        <name>heme b</name>
        <dbReference type="ChEBI" id="CHEBI:60344"/>
        <note>ligand shared with SDHC</note>
    </ligand>
    <ligandPart>
        <name>Fe</name>
        <dbReference type="ChEBI" id="CHEBI:18248"/>
    </ligandPart>
</feature>
<keyword evidence="5 12" id="KW-0999">Mitochondrion inner membrane</keyword>
<evidence type="ECO:0000256" key="1">
    <source>
        <dbReference type="ARBA" id="ARBA00004448"/>
    </source>
</evidence>
<keyword evidence="14" id="KW-1185">Reference proteome</keyword>
<evidence type="ECO:0000256" key="5">
    <source>
        <dbReference type="ARBA" id="ARBA00022792"/>
    </source>
</evidence>
<feature type="binding site" evidence="10">
    <location>
        <position position="118"/>
    </location>
    <ligand>
        <name>a ubiquinone</name>
        <dbReference type="ChEBI" id="CHEBI:16389"/>
        <note>ligand shared with IP/SDHB</note>
    </ligand>
</feature>
<dbReference type="GO" id="GO:0020037">
    <property type="term" value="F:heme binding"/>
    <property type="evidence" value="ECO:0007669"/>
    <property type="project" value="TreeGrafter"/>
</dbReference>
<dbReference type="EMBL" id="NHTK01005846">
    <property type="protein sequence ID" value="PPQ72894.1"/>
    <property type="molecule type" value="Genomic_DNA"/>
</dbReference>
<keyword evidence="8 12" id="KW-0496">Mitochondrion</keyword>
<dbReference type="GO" id="GO:0098796">
    <property type="term" value="C:membrane protein complex"/>
    <property type="evidence" value="ECO:0007669"/>
    <property type="project" value="UniProtKB-ARBA"/>
</dbReference>
<dbReference type="GO" id="GO:0006099">
    <property type="term" value="P:tricarboxylic acid cycle"/>
    <property type="evidence" value="ECO:0007669"/>
    <property type="project" value="TreeGrafter"/>
</dbReference>
<evidence type="ECO:0000256" key="2">
    <source>
        <dbReference type="ARBA" id="ARBA00007294"/>
    </source>
</evidence>
<dbReference type="FunFam" id="1.20.1300.10:FF:000007">
    <property type="entry name" value="Succinate dehydrogenase [ubiquinone] cytochrome b small subunit"/>
    <property type="match status" value="1"/>
</dbReference>
<evidence type="ECO:0000256" key="9">
    <source>
        <dbReference type="ARBA" id="ARBA00023136"/>
    </source>
</evidence>
<keyword evidence="11" id="KW-0479">Metal-binding</keyword>
<keyword evidence="3" id="KW-0813">Transport</keyword>